<reference evidence="2 3" key="1">
    <citation type="submission" date="2014-04" db="EMBL/GenBank/DDBJ databases">
        <authorList>
            <consortium name="DOE Joint Genome Institute"/>
            <person name="Kuo A."/>
            <person name="Kohler A."/>
            <person name="Nagy L.G."/>
            <person name="Floudas D."/>
            <person name="Copeland A."/>
            <person name="Barry K.W."/>
            <person name="Cichocki N."/>
            <person name="Veneault-Fourrey C."/>
            <person name="LaButti K."/>
            <person name="Lindquist E.A."/>
            <person name="Lipzen A."/>
            <person name="Lundell T."/>
            <person name="Morin E."/>
            <person name="Murat C."/>
            <person name="Sun H."/>
            <person name="Tunlid A."/>
            <person name="Henrissat B."/>
            <person name="Grigoriev I.V."/>
            <person name="Hibbett D.S."/>
            <person name="Martin F."/>
            <person name="Nordberg H.P."/>
            <person name="Cantor M.N."/>
            <person name="Hua S.X."/>
        </authorList>
    </citation>
    <scope>NUCLEOTIDE SEQUENCE [LARGE SCALE GENOMIC DNA]</scope>
    <source>
        <strain evidence="2 3">LaAM-08-1</strain>
    </source>
</reference>
<organism evidence="2 3">
    <name type="scientific">Laccaria amethystina LaAM-08-1</name>
    <dbReference type="NCBI Taxonomy" id="1095629"/>
    <lineage>
        <taxon>Eukaryota</taxon>
        <taxon>Fungi</taxon>
        <taxon>Dikarya</taxon>
        <taxon>Basidiomycota</taxon>
        <taxon>Agaricomycotina</taxon>
        <taxon>Agaricomycetes</taxon>
        <taxon>Agaricomycetidae</taxon>
        <taxon>Agaricales</taxon>
        <taxon>Agaricineae</taxon>
        <taxon>Hydnangiaceae</taxon>
        <taxon>Laccaria</taxon>
    </lineage>
</organism>
<dbReference type="EMBL" id="KN838608">
    <property type="protein sequence ID" value="KIK01312.1"/>
    <property type="molecule type" value="Genomic_DNA"/>
</dbReference>
<gene>
    <name evidence="2" type="ORF">K443DRAFT_569760</name>
</gene>
<feature type="region of interest" description="Disordered" evidence="1">
    <location>
        <begin position="74"/>
        <end position="96"/>
    </location>
</feature>
<evidence type="ECO:0000313" key="3">
    <source>
        <dbReference type="Proteomes" id="UP000054477"/>
    </source>
</evidence>
<dbReference type="HOGENOM" id="CLU_2360068_0_0_1"/>
<sequence>MPFMIEIMDFGNLHTDFQSVSFLALVQVVRQRTQEIVQLNGERRIWSLTAFLRPRLSLNVVFSGLKGTALAEVGAPQRTKSRPEMWSGDLRALPRG</sequence>
<accession>A0A0C9XUC4</accession>
<name>A0A0C9XUC4_9AGAR</name>
<keyword evidence="3" id="KW-1185">Reference proteome</keyword>
<dbReference type="AlphaFoldDB" id="A0A0C9XUC4"/>
<reference evidence="3" key="2">
    <citation type="submission" date="2015-01" db="EMBL/GenBank/DDBJ databases">
        <title>Evolutionary Origins and Diversification of the Mycorrhizal Mutualists.</title>
        <authorList>
            <consortium name="DOE Joint Genome Institute"/>
            <consortium name="Mycorrhizal Genomics Consortium"/>
            <person name="Kohler A."/>
            <person name="Kuo A."/>
            <person name="Nagy L.G."/>
            <person name="Floudas D."/>
            <person name="Copeland A."/>
            <person name="Barry K.W."/>
            <person name="Cichocki N."/>
            <person name="Veneault-Fourrey C."/>
            <person name="LaButti K."/>
            <person name="Lindquist E.A."/>
            <person name="Lipzen A."/>
            <person name="Lundell T."/>
            <person name="Morin E."/>
            <person name="Murat C."/>
            <person name="Riley R."/>
            <person name="Ohm R."/>
            <person name="Sun H."/>
            <person name="Tunlid A."/>
            <person name="Henrissat B."/>
            <person name="Grigoriev I.V."/>
            <person name="Hibbett D.S."/>
            <person name="Martin F."/>
        </authorList>
    </citation>
    <scope>NUCLEOTIDE SEQUENCE [LARGE SCALE GENOMIC DNA]</scope>
    <source>
        <strain evidence="3">LaAM-08-1</strain>
    </source>
</reference>
<proteinExistence type="predicted"/>
<evidence type="ECO:0000256" key="1">
    <source>
        <dbReference type="SAM" id="MobiDB-lite"/>
    </source>
</evidence>
<evidence type="ECO:0000313" key="2">
    <source>
        <dbReference type="EMBL" id="KIK01312.1"/>
    </source>
</evidence>
<dbReference type="Proteomes" id="UP000054477">
    <property type="component" value="Unassembled WGS sequence"/>
</dbReference>
<protein>
    <submittedName>
        <fullName evidence="2">Uncharacterized protein</fullName>
    </submittedName>
</protein>